<dbReference type="Gene3D" id="3.55.50.30">
    <property type="match status" value="1"/>
</dbReference>
<dbReference type="PANTHER" id="PTHR30273">
    <property type="entry name" value="PERIPLASMIC SIGNAL SENSOR AND SIGMA FACTOR ACTIVATOR FECR-RELATED"/>
    <property type="match status" value="1"/>
</dbReference>
<evidence type="ECO:0000313" key="4">
    <source>
        <dbReference type="EMBL" id="RZS71061.1"/>
    </source>
</evidence>
<keyword evidence="1" id="KW-1133">Transmembrane helix</keyword>
<dbReference type="InterPro" id="IPR012373">
    <property type="entry name" value="Ferrdict_sens_TM"/>
</dbReference>
<feature type="domain" description="FecR protein" evidence="2">
    <location>
        <begin position="182"/>
        <end position="278"/>
    </location>
</feature>
<dbReference type="PANTHER" id="PTHR30273:SF2">
    <property type="entry name" value="PROTEIN FECR"/>
    <property type="match status" value="1"/>
</dbReference>
<name>A0A4V2F0R6_9BACT</name>
<dbReference type="Pfam" id="PF04773">
    <property type="entry name" value="FecR"/>
    <property type="match status" value="1"/>
</dbReference>
<dbReference type="RefSeq" id="WP_158643837.1">
    <property type="nucleotide sequence ID" value="NZ_CP042431.1"/>
</dbReference>
<evidence type="ECO:0000313" key="5">
    <source>
        <dbReference type="Proteomes" id="UP000293874"/>
    </source>
</evidence>
<sequence length="387" mass="43428">MEKKAFCQFLLERYANGIASEEEVQELFAELEKRTDEQEWEEMINQVFLQTGQDLSYDKSYWHPVIESILAVREIGTPVRNIRLKRWLVAASVIAVMGVSAYLWWQSNNKEQQQKATIARQEIKAGSNGAVLTLADGSTIVLDSLGNGVIAEEQGAAAAVLQDGKLSYKPSGEHAHEIVYNTMTTPRGRQFRMSLPDGTQVWLNSASSIRYPTAFIGKERKVEISGEAFFEVKQKANQPFIVQAGSKAEIQVLGTDFNVNAYNNEPSLNTTLLDGAVKVNGRLLKPGQQAKISTDQSDYVQLIEGIDINKVMAWKNGRFSFEGATIEEIMRQIERWYDVDVVFEGKRPRVEFEGQMTRNVSLNGLIAVMKRSGVNMRLEGRTLIVLP</sequence>
<dbReference type="InterPro" id="IPR032508">
    <property type="entry name" value="FecR_C"/>
</dbReference>
<accession>A0A4V2F0R6</accession>
<feature type="transmembrane region" description="Helical" evidence="1">
    <location>
        <begin position="87"/>
        <end position="105"/>
    </location>
</feature>
<dbReference type="Pfam" id="PF16344">
    <property type="entry name" value="FecR_C"/>
    <property type="match status" value="1"/>
</dbReference>
<dbReference type="EMBL" id="SGXA01000002">
    <property type="protein sequence ID" value="RZS71061.1"/>
    <property type="molecule type" value="Genomic_DNA"/>
</dbReference>
<keyword evidence="1" id="KW-0472">Membrane</keyword>
<keyword evidence="5" id="KW-1185">Reference proteome</keyword>
<evidence type="ECO:0000259" key="2">
    <source>
        <dbReference type="Pfam" id="PF04773"/>
    </source>
</evidence>
<dbReference type="InterPro" id="IPR006860">
    <property type="entry name" value="FecR"/>
</dbReference>
<dbReference type="AlphaFoldDB" id="A0A4V2F0R6"/>
<protein>
    <submittedName>
        <fullName evidence="4">FecR family protein</fullName>
    </submittedName>
</protein>
<comment type="caution">
    <text evidence="4">The sequence shown here is derived from an EMBL/GenBank/DDBJ whole genome shotgun (WGS) entry which is preliminary data.</text>
</comment>
<organism evidence="4 5">
    <name type="scientific">Pseudobacter ginsenosidimutans</name>
    <dbReference type="NCBI Taxonomy" id="661488"/>
    <lineage>
        <taxon>Bacteria</taxon>
        <taxon>Pseudomonadati</taxon>
        <taxon>Bacteroidota</taxon>
        <taxon>Chitinophagia</taxon>
        <taxon>Chitinophagales</taxon>
        <taxon>Chitinophagaceae</taxon>
        <taxon>Pseudobacter</taxon>
    </lineage>
</organism>
<feature type="domain" description="Protein FecR C-terminal" evidence="3">
    <location>
        <begin position="318"/>
        <end position="385"/>
    </location>
</feature>
<reference evidence="4 5" key="1">
    <citation type="submission" date="2019-02" db="EMBL/GenBank/DDBJ databases">
        <title>Genomic Encyclopedia of Type Strains, Phase IV (KMG-IV): sequencing the most valuable type-strain genomes for metagenomic binning, comparative biology and taxonomic classification.</title>
        <authorList>
            <person name="Goeker M."/>
        </authorList>
    </citation>
    <scope>NUCLEOTIDE SEQUENCE [LARGE SCALE GENOMIC DNA]</scope>
    <source>
        <strain evidence="4 5">DSM 18116</strain>
    </source>
</reference>
<dbReference type="Proteomes" id="UP000293874">
    <property type="component" value="Unassembled WGS sequence"/>
</dbReference>
<proteinExistence type="predicted"/>
<evidence type="ECO:0000259" key="3">
    <source>
        <dbReference type="Pfam" id="PF16344"/>
    </source>
</evidence>
<dbReference type="OrthoDB" id="622631at2"/>
<keyword evidence="1" id="KW-0812">Transmembrane</keyword>
<dbReference type="Gene3D" id="2.60.120.1440">
    <property type="match status" value="1"/>
</dbReference>
<evidence type="ECO:0000256" key="1">
    <source>
        <dbReference type="SAM" id="Phobius"/>
    </source>
</evidence>
<gene>
    <name evidence="4" type="ORF">EV199_2962</name>
</gene>
<dbReference type="GO" id="GO:0016989">
    <property type="term" value="F:sigma factor antagonist activity"/>
    <property type="evidence" value="ECO:0007669"/>
    <property type="project" value="TreeGrafter"/>
</dbReference>